<keyword evidence="2" id="KW-1133">Transmembrane helix</keyword>
<keyword evidence="4" id="KW-1185">Reference proteome</keyword>
<evidence type="ECO:0000313" key="4">
    <source>
        <dbReference type="Proteomes" id="UP001501624"/>
    </source>
</evidence>
<evidence type="ECO:0000256" key="2">
    <source>
        <dbReference type="SAM" id="Phobius"/>
    </source>
</evidence>
<feature type="region of interest" description="Disordered" evidence="1">
    <location>
        <begin position="1"/>
        <end position="21"/>
    </location>
</feature>
<feature type="compositionally biased region" description="Low complexity" evidence="1">
    <location>
        <begin position="133"/>
        <end position="158"/>
    </location>
</feature>
<feature type="transmembrane region" description="Helical" evidence="2">
    <location>
        <begin position="24"/>
        <end position="47"/>
    </location>
</feature>
<reference evidence="4" key="1">
    <citation type="journal article" date="2019" name="Int. J. Syst. Evol. Microbiol.">
        <title>The Global Catalogue of Microorganisms (GCM) 10K type strain sequencing project: providing services to taxonomists for standard genome sequencing and annotation.</title>
        <authorList>
            <consortium name="The Broad Institute Genomics Platform"/>
            <consortium name="The Broad Institute Genome Sequencing Center for Infectious Disease"/>
            <person name="Wu L."/>
            <person name="Ma J."/>
        </authorList>
    </citation>
    <scope>NUCLEOTIDE SEQUENCE [LARGE SCALE GENOMIC DNA]</scope>
    <source>
        <strain evidence="4">JCM 17017</strain>
    </source>
</reference>
<feature type="compositionally biased region" description="Pro residues" evidence="1">
    <location>
        <begin position="120"/>
        <end position="132"/>
    </location>
</feature>
<proteinExistence type="predicted"/>
<sequence length="210" mass="20399">MAHVGRRTEVSPPRDSASRSQRSGYVLLAVSGVVLATAFGGLATIIAPGDSPKVAVPGGTNSTSGAQLIPGDAAPGQTPVTVDGVAIPAGTRTAVVTTNPDGTQVVTLVPAEGSGEAPIVLPPGTPLPPGTVIPPGTTLPPGTTTTPPRSDTTATRTTPKPPSSTPSTSSSTPTTEPTTSTGESTTPPSSTTDESSTSSGSGSPSPSGQD</sequence>
<organism evidence="3 4">
    <name type="scientific">Amycolatopsis tucumanensis</name>
    <dbReference type="NCBI Taxonomy" id="401106"/>
    <lineage>
        <taxon>Bacteria</taxon>
        <taxon>Bacillati</taxon>
        <taxon>Actinomycetota</taxon>
        <taxon>Actinomycetes</taxon>
        <taxon>Pseudonocardiales</taxon>
        <taxon>Pseudonocardiaceae</taxon>
        <taxon>Amycolatopsis</taxon>
    </lineage>
</organism>
<dbReference type="EMBL" id="BAABCM010000010">
    <property type="protein sequence ID" value="GAA3835057.1"/>
    <property type="molecule type" value="Genomic_DNA"/>
</dbReference>
<dbReference type="RefSeq" id="WP_157358542.1">
    <property type="nucleotide sequence ID" value="NZ_BAABCM010000010.1"/>
</dbReference>
<accession>A0ABP7J526</accession>
<keyword evidence="2" id="KW-0812">Transmembrane</keyword>
<keyword evidence="2" id="KW-0472">Membrane</keyword>
<protein>
    <submittedName>
        <fullName evidence="3">Uncharacterized protein</fullName>
    </submittedName>
</protein>
<gene>
    <name evidence="3" type="ORF">GCM10022380_61730</name>
</gene>
<evidence type="ECO:0000313" key="3">
    <source>
        <dbReference type="EMBL" id="GAA3835057.1"/>
    </source>
</evidence>
<feature type="region of interest" description="Disordered" evidence="1">
    <location>
        <begin position="116"/>
        <end position="210"/>
    </location>
</feature>
<dbReference type="Proteomes" id="UP001501624">
    <property type="component" value="Unassembled WGS sequence"/>
</dbReference>
<name>A0ABP7J526_9PSEU</name>
<feature type="compositionally biased region" description="Low complexity" evidence="1">
    <location>
        <begin position="165"/>
        <end position="210"/>
    </location>
</feature>
<comment type="caution">
    <text evidence="3">The sequence shown here is derived from an EMBL/GenBank/DDBJ whole genome shotgun (WGS) entry which is preliminary data.</text>
</comment>
<evidence type="ECO:0000256" key="1">
    <source>
        <dbReference type="SAM" id="MobiDB-lite"/>
    </source>
</evidence>